<evidence type="ECO:0000313" key="2">
    <source>
        <dbReference type="EMBL" id="CAF1060482.1"/>
    </source>
</evidence>
<name>A0A814L9R9_9BILA</name>
<dbReference type="EMBL" id="CAJNOC010005731">
    <property type="protein sequence ID" value="CAF1060482.1"/>
    <property type="molecule type" value="Genomic_DNA"/>
</dbReference>
<dbReference type="AlphaFoldDB" id="A0A814L9R9"/>
<feature type="compositionally biased region" description="Low complexity" evidence="1">
    <location>
        <begin position="66"/>
        <end position="78"/>
    </location>
</feature>
<sequence length="169" mass="19392">MDISLDEINPSSLVDFTHRGMDESLSLQDSNIIDEIAQSLYRVAESHIEPLPNLSELTQQLNNNRLASNNRNNSIPNNETDTNATSQEQPNENNQFIDLTKEQDDILIISDSPRENRSTRRTIRKATIRPPQRSQLNELNDEIEVISTQRRTRRAADNPNETIILDDDR</sequence>
<dbReference type="Proteomes" id="UP000663879">
    <property type="component" value="Unassembled WGS sequence"/>
</dbReference>
<gene>
    <name evidence="2" type="ORF">OXX778_LOCUS19256</name>
</gene>
<proteinExistence type="predicted"/>
<organism evidence="2 3">
    <name type="scientific">Brachionus calyciflorus</name>
    <dbReference type="NCBI Taxonomy" id="104777"/>
    <lineage>
        <taxon>Eukaryota</taxon>
        <taxon>Metazoa</taxon>
        <taxon>Spiralia</taxon>
        <taxon>Gnathifera</taxon>
        <taxon>Rotifera</taxon>
        <taxon>Eurotatoria</taxon>
        <taxon>Monogononta</taxon>
        <taxon>Pseudotrocha</taxon>
        <taxon>Ploima</taxon>
        <taxon>Brachionidae</taxon>
        <taxon>Brachionus</taxon>
    </lineage>
</organism>
<keyword evidence="3" id="KW-1185">Reference proteome</keyword>
<feature type="region of interest" description="Disordered" evidence="1">
    <location>
        <begin position="66"/>
        <end position="92"/>
    </location>
</feature>
<feature type="compositionally biased region" description="Polar residues" evidence="1">
    <location>
        <begin position="79"/>
        <end position="92"/>
    </location>
</feature>
<accession>A0A814L9R9</accession>
<protein>
    <submittedName>
        <fullName evidence="2">Uncharacterized protein</fullName>
    </submittedName>
</protein>
<reference evidence="2" key="1">
    <citation type="submission" date="2021-02" db="EMBL/GenBank/DDBJ databases">
        <authorList>
            <person name="Nowell W R."/>
        </authorList>
    </citation>
    <scope>NUCLEOTIDE SEQUENCE</scope>
    <source>
        <strain evidence="2">Ploen Becks lab</strain>
    </source>
</reference>
<comment type="caution">
    <text evidence="2">The sequence shown here is derived from an EMBL/GenBank/DDBJ whole genome shotgun (WGS) entry which is preliminary data.</text>
</comment>
<evidence type="ECO:0000256" key="1">
    <source>
        <dbReference type="SAM" id="MobiDB-lite"/>
    </source>
</evidence>
<evidence type="ECO:0000313" key="3">
    <source>
        <dbReference type="Proteomes" id="UP000663879"/>
    </source>
</evidence>